<dbReference type="PANTHER" id="PTHR35457">
    <property type="entry name" value="HEME A SYNTHASE"/>
    <property type="match status" value="1"/>
</dbReference>
<proteinExistence type="predicted"/>
<sequence>MKKYFLTSAKTALVLVYMVIIAGAVVRMTGSGMGCPDWPKCFGYYIPPTEQKELEFTPNKAYDKGQVIIKDERLLVAKSDFTATSSFFASNWEAYTKHDYAIFNPSHTWVEYINRLVGALAGLACLLTFMLSFSFWKENKKIIFYSFFICFLMGFQAWLGKTVVDSVLSPYKITTHMLVALIIVAFQLCLIASVSTTNTILLKDSKFKLVLYVVLGFTLLQVILGTQVREAIDHLVESGLPKIFWLESPTLSFYFHRSFSIVILLANLYLFLRNRRLQLGVQKLDWVLRILLLEILSGVIMSYLHFPFGSQTAHLVLASLLFGVQFYILLQTTKFTQSKS</sequence>
<feature type="transmembrane region" description="Helical" evidence="12">
    <location>
        <begin position="254"/>
        <end position="272"/>
    </location>
</feature>
<evidence type="ECO:0000256" key="6">
    <source>
        <dbReference type="ARBA" id="ARBA00023002"/>
    </source>
</evidence>
<keyword evidence="3 12" id="KW-0812">Transmembrane</keyword>
<name>A0ABY9REL1_9FLAO</name>
<organism evidence="13 14">
    <name type="scientific">Flavobacterium nakdongensis</name>
    <dbReference type="NCBI Taxonomy" id="3073563"/>
    <lineage>
        <taxon>Bacteria</taxon>
        <taxon>Pseudomonadati</taxon>
        <taxon>Bacteroidota</taxon>
        <taxon>Flavobacteriia</taxon>
        <taxon>Flavobacteriales</taxon>
        <taxon>Flavobacteriaceae</taxon>
        <taxon>Flavobacterium</taxon>
    </lineage>
</organism>
<evidence type="ECO:0000256" key="7">
    <source>
        <dbReference type="ARBA" id="ARBA00023004"/>
    </source>
</evidence>
<evidence type="ECO:0000256" key="2">
    <source>
        <dbReference type="ARBA" id="ARBA00022475"/>
    </source>
</evidence>
<keyword evidence="14" id="KW-1185">Reference proteome</keyword>
<feature type="transmembrane region" description="Helical" evidence="12">
    <location>
        <begin position="112"/>
        <end position="135"/>
    </location>
</feature>
<evidence type="ECO:0000256" key="4">
    <source>
        <dbReference type="ARBA" id="ARBA00022723"/>
    </source>
</evidence>
<keyword evidence="7" id="KW-0408">Iron</keyword>
<evidence type="ECO:0000256" key="5">
    <source>
        <dbReference type="ARBA" id="ARBA00022989"/>
    </source>
</evidence>
<feature type="transmembrane region" description="Helical" evidence="12">
    <location>
        <begin position="179"/>
        <end position="202"/>
    </location>
</feature>
<keyword evidence="8" id="KW-0350">Heme biosynthesis</keyword>
<evidence type="ECO:0000256" key="12">
    <source>
        <dbReference type="SAM" id="Phobius"/>
    </source>
</evidence>
<evidence type="ECO:0000256" key="11">
    <source>
        <dbReference type="ARBA" id="ARBA00023444"/>
    </source>
</evidence>
<keyword evidence="10" id="KW-1015">Disulfide bond</keyword>
<dbReference type="PANTHER" id="PTHR35457:SF1">
    <property type="entry name" value="HEME A SYNTHASE"/>
    <property type="match status" value="1"/>
</dbReference>
<evidence type="ECO:0000256" key="10">
    <source>
        <dbReference type="ARBA" id="ARBA00023157"/>
    </source>
</evidence>
<evidence type="ECO:0000313" key="14">
    <source>
        <dbReference type="Proteomes" id="UP001180481"/>
    </source>
</evidence>
<feature type="transmembrane region" description="Helical" evidence="12">
    <location>
        <begin position="284"/>
        <end position="306"/>
    </location>
</feature>
<feature type="transmembrane region" description="Helical" evidence="12">
    <location>
        <begin position="312"/>
        <end position="330"/>
    </location>
</feature>
<protein>
    <submittedName>
        <fullName evidence="13">COX15/CtaA family protein</fullName>
    </submittedName>
</protein>
<evidence type="ECO:0000256" key="9">
    <source>
        <dbReference type="ARBA" id="ARBA00023136"/>
    </source>
</evidence>
<evidence type="ECO:0000256" key="8">
    <source>
        <dbReference type="ARBA" id="ARBA00023133"/>
    </source>
</evidence>
<keyword evidence="9 12" id="KW-0472">Membrane</keyword>
<dbReference type="RefSeq" id="WP_309532878.1">
    <property type="nucleotide sequence ID" value="NZ_CP133721.1"/>
</dbReference>
<evidence type="ECO:0000256" key="3">
    <source>
        <dbReference type="ARBA" id="ARBA00022692"/>
    </source>
</evidence>
<comment type="subcellular location">
    <subcellularLocation>
        <location evidence="1">Membrane</location>
        <topology evidence="1">Multi-pass membrane protein</topology>
    </subcellularLocation>
</comment>
<accession>A0ABY9REL1</accession>
<comment type="pathway">
    <text evidence="11">Porphyrin-containing compound metabolism.</text>
</comment>
<keyword evidence="4" id="KW-0479">Metal-binding</keyword>
<feature type="transmembrane region" description="Helical" evidence="12">
    <location>
        <begin position="209"/>
        <end position="228"/>
    </location>
</feature>
<keyword evidence="5 12" id="KW-1133">Transmembrane helix</keyword>
<feature type="transmembrane region" description="Helical" evidence="12">
    <location>
        <begin position="12"/>
        <end position="30"/>
    </location>
</feature>
<gene>
    <name evidence="13" type="ORF">RF683_03830</name>
</gene>
<evidence type="ECO:0000313" key="13">
    <source>
        <dbReference type="EMBL" id="WMW78581.1"/>
    </source>
</evidence>
<dbReference type="InterPro" id="IPR050450">
    <property type="entry name" value="COX15/CtaA_HemeA_synthase"/>
</dbReference>
<keyword evidence="6" id="KW-0560">Oxidoreductase</keyword>
<dbReference type="EMBL" id="CP133721">
    <property type="protein sequence ID" value="WMW78581.1"/>
    <property type="molecule type" value="Genomic_DNA"/>
</dbReference>
<evidence type="ECO:0000256" key="1">
    <source>
        <dbReference type="ARBA" id="ARBA00004141"/>
    </source>
</evidence>
<feature type="transmembrane region" description="Helical" evidence="12">
    <location>
        <begin position="142"/>
        <end position="159"/>
    </location>
</feature>
<dbReference type="InterPro" id="IPR003780">
    <property type="entry name" value="COX15/CtaA_fam"/>
</dbReference>
<dbReference type="Pfam" id="PF02628">
    <property type="entry name" value="COX15-CtaA"/>
    <property type="match status" value="1"/>
</dbReference>
<dbReference type="Proteomes" id="UP001180481">
    <property type="component" value="Chromosome"/>
</dbReference>
<reference evidence="13" key="1">
    <citation type="submission" date="2023-09" db="EMBL/GenBank/DDBJ databases">
        <title>Flavobacterium sp. 20NA77.7 isolated from freshwater.</title>
        <authorList>
            <person name="Le V."/>
            <person name="Ko S.-R."/>
            <person name="Ahn C.-Y."/>
            <person name="Oh H.-M."/>
        </authorList>
    </citation>
    <scope>NUCLEOTIDE SEQUENCE</scope>
    <source>
        <strain evidence="13">20NA77.7</strain>
    </source>
</reference>
<keyword evidence="2" id="KW-1003">Cell membrane</keyword>